<dbReference type="EC" id="2.7.13.3" evidence="2"/>
<dbReference type="PANTHER" id="PTHR43395:SF10">
    <property type="entry name" value="CHEMOTAXIS PROTEIN CHEA"/>
    <property type="match status" value="1"/>
</dbReference>
<dbReference type="Gene3D" id="3.30.565.10">
    <property type="entry name" value="Histidine kinase-like ATPase, C-terminal domain"/>
    <property type="match status" value="1"/>
</dbReference>
<dbReference type="InterPro" id="IPR036061">
    <property type="entry name" value="CheW-like_dom_sf"/>
</dbReference>
<evidence type="ECO:0000256" key="4">
    <source>
        <dbReference type="ARBA" id="ARBA00022679"/>
    </source>
</evidence>
<feature type="domain" description="Histidine kinase" evidence="6">
    <location>
        <begin position="1"/>
        <end position="100"/>
    </location>
</feature>
<proteinExistence type="predicted"/>
<dbReference type="SUPFAM" id="SSF50341">
    <property type="entry name" value="CheW-like"/>
    <property type="match status" value="1"/>
</dbReference>
<keyword evidence="3" id="KW-0597">Phosphoprotein</keyword>
<gene>
    <name evidence="7" type="ORF">B1A_11986</name>
</gene>
<dbReference type="GO" id="GO:0007165">
    <property type="term" value="P:signal transduction"/>
    <property type="evidence" value="ECO:0007669"/>
    <property type="project" value="InterPro"/>
</dbReference>
<dbReference type="InterPro" id="IPR036890">
    <property type="entry name" value="HATPase_C_sf"/>
</dbReference>
<evidence type="ECO:0000256" key="5">
    <source>
        <dbReference type="ARBA" id="ARBA00022777"/>
    </source>
</evidence>
<reference evidence="7" key="1">
    <citation type="submission" date="2013-08" db="EMBL/GenBank/DDBJ databases">
        <authorList>
            <person name="Mendez C."/>
            <person name="Richter M."/>
            <person name="Ferrer M."/>
            <person name="Sanchez J."/>
        </authorList>
    </citation>
    <scope>NUCLEOTIDE SEQUENCE</scope>
</reference>
<dbReference type="SUPFAM" id="SSF55874">
    <property type="entry name" value="ATPase domain of HSP90 chaperone/DNA topoisomerase II/histidine kinase"/>
    <property type="match status" value="1"/>
</dbReference>
<dbReference type="Pfam" id="PF02518">
    <property type="entry name" value="HATPase_c"/>
    <property type="match status" value="1"/>
</dbReference>
<evidence type="ECO:0000256" key="2">
    <source>
        <dbReference type="ARBA" id="ARBA00012438"/>
    </source>
</evidence>
<dbReference type="InterPro" id="IPR005467">
    <property type="entry name" value="His_kinase_dom"/>
</dbReference>
<sequence>QGGNIIIEVTDDGQGLSRERILKKAGERGLSVSDTMSDNDVWMLIFEPGFSTAEVVTDVSGRGVGMDVVKRNVSEMGGTVQIRTMTGFGTTITIRLPLTLAILDGMSVSMGGDIYLIPLNMIIETLKPQASDIRSVTSTGQVVHVRGEVPAHRRPA</sequence>
<dbReference type="PANTHER" id="PTHR43395">
    <property type="entry name" value="SENSOR HISTIDINE KINASE CHEA"/>
    <property type="match status" value="1"/>
</dbReference>
<feature type="non-terminal residue" evidence="7">
    <location>
        <position position="156"/>
    </location>
</feature>
<evidence type="ECO:0000259" key="6">
    <source>
        <dbReference type="PROSITE" id="PS50109"/>
    </source>
</evidence>
<comment type="caution">
    <text evidence="7">The sequence shown here is derived from an EMBL/GenBank/DDBJ whole genome shotgun (WGS) entry which is preliminary data.</text>
</comment>
<keyword evidence="5 7" id="KW-0418">Kinase</keyword>
<dbReference type="SMART" id="SM00387">
    <property type="entry name" value="HATPase_c"/>
    <property type="match status" value="1"/>
</dbReference>
<dbReference type="InterPro" id="IPR003594">
    <property type="entry name" value="HATPase_dom"/>
</dbReference>
<dbReference type="PRINTS" id="PR00344">
    <property type="entry name" value="BCTRLSENSOR"/>
</dbReference>
<evidence type="ECO:0000313" key="7">
    <source>
        <dbReference type="EMBL" id="EQD54932.1"/>
    </source>
</evidence>
<name>T1ACX2_9ZZZZ</name>
<dbReference type="FunFam" id="3.30.565.10:FF:000016">
    <property type="entry name" value="Chemotaxis protein CheA, putative"/>
    <property type="match status" value="1"/>
</dbReference>
<dbReference type="AlphaFoldDB" id="T1ACX2"/>
<protein>
    <recommendedName>
        <fullName evidence="2">histidine kinase</fullName>
        <ecNumber evidence="2">2.7.13.3</ecNumber>
    </recommendedName>
</protein>
<dbReference type="InterPro" id="IPR051315">
    <property type="entry name" value="Bact_Chemotaxis_CheA"/>
</dbReference>
<feature type="non-terminal residue" evidence="7">
    <location>
        <position position="1"/>
    </location>
</feature>
<reference evidence="7" key="2">
    <citation type="journal article" date="2014" name="ISME J.">
        <title>Microbial stratification in low pH oxic and suboxic macroscopic growths along an acid mine drainage.</title>
        <authorList>
            <person name="Mendez-Garcia C."/>
            <person name="Mesa V."/>
            <person name="Sprenger R.R."/>
            <person name="Richter M."/>
            <person name="Diez M.S."/>
            <person name="Solano J."/>
            <person name="Bargiela R."/>
            <person name="Golyshina O.V."/>
            <person name="Manteca A."/>
            <person name="Ramos J.L."/>
            <person name="Gallego J.R."/>
            <person name="Llorente I."/>
            <person name="Martins Dos Santos V.A."/>
            <person name="Jensen O.N."/>
            <person name="Pelaez A.I."/>
            <person name="Sanchez J."/>
            <person name="Ferrer M."/>
        </authorList>
    </citation>
    <scope>NUCLEOTIDE SEQUENCE</scope>
</reference>
<dbReference type="GO" id="GO:0006935">
    <property type="term" value="P:chemotaxis"/>
    <property type="evidence" value="ECO:0007669"/>
    <property type="project" value="InterPro"/>
</dbReference>
<evidence type="ECO:0000256" key="3">
    <source>
        <dbReference type="ARBA" id="ARBA00022553"/>
    </source>
</evidence>
<dbReference type="InterPro" id="IPR004358">
    <property type="entry name" value="Sig_transdc_His_kin-like_C"/>
</dbReference>
<dbReference type="GO" id="GO:0004673">
    <property type="term" value="F:protein histidine kinase activity"/>
    <property type="evidence" value="ECO:0007669"/>
    <property type="project" value="UniProtKB-EC"/>
</dbReference>
<accession>T1ACX2</accession>
<comment type="catalytic activity">
    <reaction evidence="1">
        <text>ATP + protein L-histidine = ADP + protein N-phospho-L-histidine.</text>
        <dbReference type="EC" id="2.7.13.3"/>
    </reaction>
</comment>
<dbReference type="PROSITE" id="PS50109">
    <property type="entry name" value="HIS_KIN"/>
    <property type="match status" value="1"/>
</dbReference>
<organism evidence="7">
    <name type="scientific">mine drainage metagenome</name>
    <dbReference type="NCBI Taxonomy" id="410659"/>
    <lineage>
        <taxon>unclassified sequences</taxon>
        <taxon>metagenomes</taxon>
        <taxon>ecological metagenomes</taxon>
    </lineage>
</organism>
<evidence type="ECO:0000256" key="1">
    <source>
        <dbReference type="ARBA" id="ARBA00000085"/>
    </source>
</evidence>
<keyword evidence="4" id="KW-0808">Transferase</keyword>
<dbReference type="EMBL" id="AUZX01008646">
    <property type="protein sequence ID" value="EQD54932.1"/>
    <property type="molecule type" value="Genomic_DNA"/>
</dbReference>